<accession>A0A8H8CPX2</accession>
<proteinExistence type="predicted"/>
<name>A0A8H8CPX2_PSICU</name>
<dbReference type="EMBL" id="JAFIQS010000002">
    <property type="protein sequence ID" value="KAG5173315.1"/>
    <property type="molecule type" value="Genomic_DNA"/>
</dbReference>
<organism evidence="1">
    <name type="scientific">Psilocybe cubensis</name>
    <name type="common">Psychedelic mushroom</name>
    <name type="synonym">Stropharia cubensis</name>
    <dbReference type="NCBI Taxonomy" id="181762"/>
    <lineage>
        <taxon>Eukaryota</taxon>
        <taxon>Fungi</taxon>
        <taxon>Dikarya</taxon>
        <taxon>Basidiomycota</taxon>
        <taxon>Agaricomycotina</taxon>
        <taxon>Agaricomycetes</taxon>
        <taxon>Agaricomycetidae</taxon>
        <taxon>Agaricales</taxon>
        <taxon>Agaricineae</taxon>
        <taxon>Strophariaceae</taxon>
        <taxon>Psilocybe</taxon>
    </lineage>
</organism>
<gene>
    <name evidence="1" type="ORF">JR316_002827</name>
</gene>
<dbReference type="AlphaFoldDB" id="A0A8H8CPX2"/>
<comment type="caution">
    <text evidence="1">The sequence shown here is derived from an EMBL/GenBank/DDBJ whole genome shotgun (WGS) entry which is preliminary data.</text>
</comment>
<reference evidence="1" key="1">
    <citation type="submission" date="2021-02" db="EMBL/GenBank/DDBJ databases">
        <title>Psilocybe cubensis genome.</title>
        <authorList>
            <person name="Mckernan K.J."/>
            <person name="Crawford S."/>
            <person name="Trippe A."/>
            <person name="Kane L.T."/>
            <person name="Mclaughlin S."/>
        </authorList>
    </citation>
    <scope>NUCLEOTIDE SEQUENCE [LARGE SCALE GENOMIC DNA]</scope>
    <source>
        <strain evidence="1">MGC-MH-2018</strain>
    </source>
</reference>
<evidence type="ECO:0000313" key="1">
    <source>
        <dbReference type="EMBL" id="KAG5173315.1"/>
    </source>
</evidence>
<protein>
    <submittedName>
        <fullName evidence="1">Uncharacterized protein</fullName>
    </submittedName>
</protein>
<sequence>MVGVSGDWDTICQNLLLPSSATCVKLSLTVTFTKRDVRTRKALTPIHMEKLQHIHIYVCDPSKVPNFIQRLSAPKLESLHVLCEEAIKPFTWNLNAYYEFLSHCSRTLTDLMLYDRLRPSSFDERPKIPKKPAEDIERLLGVIPYVKTLTLPMTALIHGRTVERIKSKSYIWSLLPNVVSLQASFRNAGDVREMVQSRNAEDSSSQRTSIITSVMARIPRHKGQPRPKKGKEIQGCCEIKWLS</sequence>